<dbReference type="InterPro" id="IPR010809">
    <property type="entry name" value="FliD_C"/>
</dbReference>
<name>A0ABW8HYD3_9BACL</name>
<evidence type="ECO:0000313" key="9">
    <source>
        <dbReference type="Proteomes" id="UP001618531"/>
    </source>
</evidence>
<proteinExistence type="inferred from homology"/>
<accession>A0ABW8HYD3</accession>
<keyword evidence="9" id="KW-1185">Reference proteome</keyword>
<evidence type="ECO:0000256" key="1">
    <source>
        <dbReference type="ARBA" id="ARBA00009764"/>
    </source>
</evidence>
<keyword evidence="8" id="KW-0966">Cell projection</keyword>
<dbReference type="Proteomes" id="UP001618531">
    <property type="component" value="Unassembled WGS sequence"/>
</dbReference>
<feature type="domain" description="Flagellar hook-associated protein 2 C-terminal" evidence="7">
    <location>
        <begin position="231"/>
        <end position="487"/>
    </location>
</feature>
<dbReference type="EMBL" id="JBIYSL010000005">
    <property type="protein sequence ID" value="MFK0524695.1"/>
    <property type="molecule type" value="Genomic_DNA"/>
</dbReference>
<evidence type="ECO:0000256" key="2">
    <source>
        <dbReference type="ARBA" id="ARBA00011255"/>
    </source>
</evidence>
<evidence type="ECO:0000256" key="4">
    <source>
        <dbReference type="ARBA" id="ARBA00023143"/>
    </source>
</evidence>
<dbReference type="PANTHER" id="PTHR30288">
    <property type="entry name" value="FLAGELLAR CAP/ASSEMBLY PROTEIN FLID"/>
    <property type="match status" value="1"/>
</dbReference>
<keyword evidence="8" id="KW-0969">Cilium</keyword>
<organism evidence="8 9">
    <name type="scientific">Paenibacillus illinoisensis</name>
    <dbReference type="NCBI Taxonomy" id="59845"/>
    <lineage>
        <taxon>Bacteria</taxon>
        <taxon>Bacillati</taxon>
        <taxon>Bacillota</taxon>
        <taxon>Bacilli</taxon>
        <taxon>Bacillales</taxon>
        <taxon>Paenibacillaceae</taxon>
        <taxon>Paenibacillus</taxon>
    </lineage>
</organism>
<comment type="caution">
    <text evidence="8">The sequence shown here is derived from an EMBL/GenBank/DDBJ whole genome shotgun (WGS) entry which is preliminary data.</text>
</comment>
<evidence type="ECO:0000256" key="3">
    <source>
        <dbReference type="ARBA" id="ARBA00023054"/>
    </source>
</evidence>
<evidence type="ECO:0000256" key="5">
    <source>
        <dbReference type="RuleBase" id="RU362066"/>
    </source>
</evidence>
<dbReference type="Pfam" id="PF02465">
    <property type="entry name" value="FliD_N"/>
    <property type="match status" value="1"/>
</dbReference>
<keyword evidence="8" id="KW-0282">Flagellum</keyword>
<sequence>MRINGFSGMDIDSMVKSMMTAQRVPLDKLNQKKTVLEWTRDSYRELNNKMFTFKNTKLKDNYGMSAALNSNKAVVTGNTDAIKATATANANGITMSVEVTELAKQATLKTQGAGYGLKLTSTLEDLQKKLPSGSTAPDKYELNVNGQTFSFEKTVSISEVINKINSNVDAKATAKFDEITGELTLLSKEFGEKATLEITDDASKKSTLLDLFQGLAEDGGTPISKAEGAYAQVKINGSEIKELSSNTVTLNGVTITLNSTTESGKPSIINIQNDSTKTMETIKSFVSDYNELLATLNSKVNEERYRDFAPLSDEQKKEMTENDIKLWEEKARSGLFKNDGILKTTISDMRMEVMGKLDGLAAMGITTGQYYDNGKLYVDEKKLQEALEKNPQEIIDLLQGPVSDPLAGLFDKLQDVMEKGMVSLADKAGTSKFDGSLTATFKSESSMGRQLTQFNKQILNMTNRLTDLENRYYKQFTAMETAMTNYQNQSSSLLSSLGMTS</sequence>
<keyword evidence="4 5" id="KW-0975">Bacterial flagellum</keyword>
<evidence type="ECO:0000313" key="8">
    <source>
        <dbReference type="EMBL" id="MFK0524695.1"/>
    </source>
</evidence>
<comment type="similarity">
    <text evidence="1 5">Belongs to the FliD family.</text>
</comment>
<keyword evidence="5" id="KW-0964">Secreted</keyword>
<comment type="function">
    <text evidence="5">Required for morphogenesis and for the elongation of the flagellar filament by facilitating polymerization of the flagellin monomers at the tip of growing filament. Forms a capping structure, which prevents flagellin subunits (transported through the central channel of the flagellum) from leaking out without polymerization at the distal end.</text>
</comment>
<dbReference type="RefSeq" id="WP_402877284.1">
    <property type="nucleotide sequence ID" value="NZ_JBIYSL010000005.1"/>
</dbReference>
<comment type="subunit">
    <text evidence="2 5">Homopentamer.</text>
</comment>
<protein>
    <recommendedName>
        <fullName evidence="5">Flagellar hook-associated protein 2</fullName>
        <shortName evidence="5">HAP2</shortName>
    </recommendedName>
    <alternativeName>
        <fullName evidence="5">Flagellar cap protein</fullName>
    </alternativeName>
</protein>
<gene>
    <name evidence="8" type="primary">fliD</name>
    <name evidence="8" type="ORF">ACINKY_21075</name>
</gene>
<keyword evidence="3" id="KW-0175">Coiled coil</keyword>
<dbReference type="PANTHER" id="PTHR30288:SF0">
    <property type="entry name" value="FLAGELLAR HOOK-ASSOCIATED PROTEIN 2"/>
    <property type="match status" value="1"/>
</dbReference>
<dbReference type="InterPro" id="IPR003481">
    <property type="entry name" value="FliD_N"/>
</dbReference>
<dbReference type="Pfam" id="PF07195">
    <property type="entry name" value="FliD_C"/>
    <property type="match status" value="1"/>
</dbReference>
<reference evidence="8 9" key="1">
    <citation type="submission" date="2024-11" db="EMBL/GenBank/DDBJ databases">
        <title>Identification and Characterization of a Novel Fosfomycin Bacillithiol Transferase FosB8 in Paenibacillus illinoisensis.</title>
        <authorList>
            <person name="Lu W."/>
        </authorList>
    </citation>
    <scope>NUCLEOTIDE SEQUENCE [LARGE SCALE GENOMIC DNA]</scope>
    <source>
        <strain evidence="8 9">WP77</strain>
    </source>
</reference>
<evidence type="ECO:0000259" key="7">
    <source>
        <dbReference type="Pfam" id="PF07195"/>
    </source>
</evidence>
<dbReference type="InterPro" id="IPR040026">
    <property type="entry name" value="FliD"/>
</dbReference>
<feature type="domain" description="Flagellar hook-associated protein 2 N-terminal" evidence="6">
    <location>
        <begin position="7"/>
        <end position="105"/>
    </location>
</feature>
<evidence type="ECO:0000259" key="6">
    <source>
        <dbReference type="Pfam" id="PF02465"/>
    </source>
</evidence>
<comment type="subcellular location">
    <subcellularLocation>
        <location evidence="5">Secreted</location>
    </subcellularLocation>
    <subcellularLocation>
        <location evidence="5">Bacterial flagellum</location>
    </subcellularLocation>
</comment>